<dbReference type="Gene3D" id="3.80.10.10">
    <property type="entry name" value="Ribonuclease Inhibitor"/>
    <property type="match status" value="1"/>
</dbReference>
<dbReference type="EMBL" id="JARTCD010000030">
    <property type="protein sequence ID" value="KAJ8657655.1"/>
    <property type="molecule type" value="Genomic_DNA"/>
</dbReference>
<dbReference type="SUPFAM" id="SSF52047">
    <property type="entry name" value="RNI-like"/>
    <property type="match status" value="1"/>
</dbReference>
<gene>
    <name evidence="1" type="ORF">O0I10_006721</name>
</gene>
<name>A0AAD7V2J5_9FUNG</name>
<dbReference type="Gene3D" id="1.25.40.10">
    <property type="entry name" value="Tetratricopeptide repeat domain"/>
    <property type="match status" value="1"/>
</dbReference>
<dbReference type="Proteomes" id="UP001234581">
    <property type="component" value="Unassembled WGS sequence"/>
</dbReference>
<proteinExistence type="predicted"/>
<evidence type="ECO:0008006" key="3">
    <source>
        <dbReference type="Google" id="ProtNLM"/>
    </source>
</evidence>
<dbReference type="InterPro" id="IPR011990">
    <property type="entry name" value="TPR-like_helical_dom_sf"/>
</dbReference>
<keyword evidence="2" id="KW-1185">Reference proteome</keyword>
<sequence>MTHSIWNDLCKQPIITASTEKYTKLVNNATTQLPQPIDSMLSTLNERAMALSKCANFNAALRDADIMQHLSPSSPLGYLRKASIYNEQGKRRQAVDICLKGLNAVDANDPHYAMLQRIKDDAEHHASKRIDFIKQLPVDIVITTLIPMLVDDTPLPSLIPCPYLHVSNLWRDCILQYCDGLRFETGYHEDEQDMEKCSQLIRFARHIKALHVRRYSKGAWLSHLLSNNDFSSLRELCIDDISTGYFDDFRQSLASISSTLTHLTIHEQYDGMLFLGEILTVCPNLVSLIMTQYGDDDFSNLPITTCPNMATLSIKRTEEDTELTRADIIHLCTRFPALKKLNLYPCRDLEATLMVPQYCRLLTSVELEIHIFDLDVTYVSSASQELAMRKLSVYVEDWQEVEGFVDVSPILRQHHTTLEEIYWDIYPERDYGQLHHMRYPHLTTLSLCTSGSWILRNAPMLEALKMSSMAINTDSRMLDTIPPHLKKIEFVFDDGIELEDKDAIVRYLHRVSQQSPLREFVIRFESLNSFGNVLDATCRLNTLQRLMMGVRGNWDLYQMERFFDRLVNGCPYLSCLEIDCMNAPSTYSLDTLKRLEHLKQFAFSIMDTDGYDSFWNSIRTFSQLKVIQMYPANAVNKSVIRDLEENRRDMKVIMSGIFKGF</sequence>
<dbReference type="AlphaFoldDB" id="A0AAD7V2J5"/>
<dbReference type="SUPFAM" id="SSF48452">
    <property type="entry name" value="TPR-like"/>
    <property type="match status" value="1"/>
</dbReference>
<evidence type="ECO:0000313" key="1">
    <source>
        <dbReference type="EMBL" id="KAJ8657655.1"/>
    </source>
</evidence>
<dbReference type="GeneID" id="83214131"/>
<accession>A0AAD7V2J5</accession>
<reference evidence="1 2" key="1">
    <citation type="submission" date="2023-03" db="EMBL/GenBank/DDBJ databases">
        <title>Genome sequence of Lichtheimia ornata CBS 291.66.</title>
        <authorList>
            <person name="Mohabir J.T."/>
            <person name="Shea T.P."/>
            <person name="Kurbessoian T."/>
            <person name="Berby B."/>
            <person name="Fontaine J."/>
            <person name="Livny J."/>
            <person name="Gnirke A."/>
            <person name="Stajich J.E."/>
            <person name="Cuomo C.A."/>
        </authorList>
    </citation>
    <scope>NUCLEOTIDE SEQUENCE [LARGE SCALE GENOMIC DNA]</scope>
    <source>
        <strain evidence="1">CBS 291.66</strain>
    </source>
</reference>
<dbReference type="RefSeq" id="XP_058342568.1">
    <property type="nucleotide sequence ID" value="XM_058486746.1"/>
</dbReference>
<comment type="caution">
    <text evidence="1">The sequence shown here is derived from an EMBL/GenBank/DDBJ whole genome shotgun (WGS) entry which is preliminary data.</text>
</comment>
<protein>
    <recommendedName>
        <fullName evidence="3">F-box domain-containing protein</fullName>
    </recommendedName>
</protein>
<evidence type="ECO:0000313" key="2">
    <source>
        <dbReference type="Proteomes" id="UP001234581"/>
    </source>
</evidence>
<dbReference type="PANTHER" id="PTHR31639">
    <property type="entry name" value="F-BOX PROTEIN-LIKE"/>
    <property type="match status" value="1"/>
</dbReference>
<dbReference type="PANTHER" id="PTHR31639:SF256">
    <property type="entry name" value="OS07G0242900 PROTEIN"/>
    <property type="match status" value="1"/>
</dbReference>
<organism evidence="1 2">
    <name type="scientific">Lichtheimia ornata</name>
    <dbReference type="NCBI Taxonomy" id="688661"/>
    <lineage>
        <taxon>Eukaryota</taxon>
        <taxon>Fungi</taxon>
        <taxon>Fungi incertae sedis</taxon>
        <taxon>Mucoromycota</taxon>
        <taxon>Mucoromycotina</taxon>
        <taxon>Mucoromycetes</taxon>
        <taxon>Mucorales</taxon>
        <taxon>Lichtheimiaceae</taxon>
        <taxon>Lichtheimia</taxon>
    </lineage>
</organism>
<dbReference type="InterPro" id="IPR032675">
    <property type="entry name" value="LRR_dom_sf"/>
</dbReference>